<proteinExistence type="predicted"/>
<evidence type="ECO:0000313" key="1">
    <source>
        <dbReference type="EMBL" id="NDV39195.1"/>
    </source>
</evidence>
<protein>
    <recommendedName>
        <fullName evidence="2">Lipocalin/cytosolic fatty-acid binding domain-containing protein</fullName>
    </recommendedName>
</protein>
<accession>A0A6B2LQJ0</accession>
<name>A0A6B2LQJ0_9EUKA</name>
<dbReference type="CDD" id="cd00742">
    <property type="entry name" value="FABP"/>
    <property type="match status" value="1"/>
</dbReference>
<reference evidence="1" key="1">
    <citation type="journal article" date="2020" name="J. Eukaryot. Microbiol.">
        <title>De novo Sequencing, Assembly and Annotation of the Transcriptome for the Free-Living Testate Amoeba Arcella intermedia.</title>
        <authorList>
            <person name="Ribeiro G.M."/>
            <person name="Porfirio-Sousa A.L."/>
            <person name="Maurer-Alcala X.X."/>
            <person name="Katz L.A."/>
            <person name="Lahr D.J.G."/>
        </authorList>
    </citation>
    <scope>NUCLEOTIDE SEQUENCE</scope>
</reference>
<dbReference type="InterPro" id="IPR012674">
    <property type="entry name" value="Calycin"/>
</dbReference>
<evidence type="ECO:0008006" key="2">
    <source>
        <dbReference type="Google" id="ProtNLM"/>
    </source>
</evidence>
<dbReference type="Gene3D" id="2.40.128.20">
    <property type="match status" value="1"/>
</dbReference>
<sequence>MTGSWVLDLKGSDSVDDILSAQGVGWAKRKIVTSLNVTDTIGVAGDKVTIAKETSVKSFSEVFTVGVEEDVEDDIAGKAKRLVTVTPEKIVVELKGSDGNKVVNTRFLQGNRLVLDILFTDAKGKTINKKRYFDKK</sequence>
<dbReference type="AlphaFoldDB" id="A0A6B2LQJ0"/>
<organism evidence="1">
    <name type="scientific">Arcella intermedia</name>
    <dbReference type="NCBI Taxonomy" id="1963864"/>
    <lineage>
        <taxon>Eukaryota</taxon>
        <taxon>Amoebozoa</taxon>
        <taxon>Tubulinea</taxon>
        <taxon>Elardia</taxon>
        <taxon>Arcellinida</taxon>
        <taxon>Sphaerothecina</taxon>
        <taxon>Arcellidae</taxon>
        <taxon>Arcella</taxon>
    </lineage>
</organism>
<dbReference type="SUPFAM" id="SSF50814">
    <property type="entry name" value="Lipocalins"/>
    <property type="match status" value="1"/>
</dbReference>
<dbReference type="EMBL" id="GIBP01010226">
    <property type="protein sequence ID" value="NDV39195.1"/>
    <property type="molecule type" value="Transcribed_RNA"/>
</dbReference>